<protein>
    <submittedName>
        <fullName evidence="2">Uncharacterized protein</fullName>
    </submittedName>
</protein>
<dbReference type="AlphaFoldDB" id="A0A0A9CID5"/>
<keyword evidence="1" id="KW-1133">Transmembrane helix</keyword>
<reference evidence="2" key="2">
    <citation type="journal article" date="2015" name="Data Brief">
        <title>Shoot transcriptome of the giant reed, Arundo donax.</title>
        <authorList>
            <person name="Barrero R.A."/>
            <person name="Guerrero F.D."/>
            <person name="Moolhuijzen P."/>
            <person name="Goolsby J.A."/>
            <person name="Tidwell J."/>
            <person name="Bellgard S.E."/>
            <person name="Bellgard M.I."/>
        </authorList>
    </citation>
    <scope>NUCLEOTIDE SEQUENCE</scope>
    <source>
        <tissue evidence="2">Shoot tissue taken approximately 20 cm above the soil surface</tissue>
    </source>
</reference>
<accession>A0A0A9CID5</accession>
<dbReference type="EMBL" id="GBRH01223682">
    <property type="protein sequence ID" value="JAD74213.1"/>
    <property type="molecule type" value="Transcribed_RNA"/>
</dbReference>
<name>A0A0A9CID5_ARUDO</name>
<keyword evidence="1" id="KW-0812">Transmembrane</keyword>
<organism evidence="2">
    <name type="scientific">Arundo donax</name>
    <name type="common">Giant reed</name>
    <name type="synonym">Donax arundinaceus</name>
    <dbReference type="NCBI Taxonomy" id="35708"/>
    <lineage>
        <taxon>Eukaryota</taxon>
        <taxon>Viridiplantae</taxon>
        <taxon>Streptophyta</taxon>
        <taxon>Embryophyta</taxon>
        <taxon>Tracheophyta</taxon>
        <taxon>Spermatophyta</taxon>
        <taxon>Magnoliopsida</taxon>
        <taxon>Liliopsida</taxon>
        <taxon>Poales</taxon>
        <taxon>Poaceae</taxon>
        <taxon>PACMAD clade</taxon>
        <taxon>Arundinoideae</taxon>
        <taxon>Arundineae</taxon>
        <taxon>Arundo</taxon>
    </lineage>
</organism>
<sequence length="104" mass="10515">MAEADLLRMSIVLALGAAAAGGLEALGLLLTFVGRDAVADIIVGVFVVGACTASVLGTMLLSRFFGVAVNAAPRPPAPGTELFARITLAVALAVLFFVTAEEIV</sequence>
<evidence type="ECO:0000313" key="2">
    <source>
        <dbReference type="EMBL" id="JAD74213.1"/>
    </source>
</evidence>
<feature type="transmembrane region" description="Helical" evidence="1">
    <location>
        <begin position="82"/>
        <end position="100"/>
    </location>
</feature>
<feature type="transmembrane region" description="Helical" evidence="1">
    <location>
        <begin position="41"/>
        <end position="61"/>
    </location>
</feature>
<evidence type="ECO:0000256" key="1">
    <source>
        <dbReference type="SAM" id="Phobius"/>
    </source>
</evidence>
<keyword evidence="1" id="KW-0472">Membrane</keyword>
<proteinExistence type="predicted"/>
<reference evidence="2" key="1">
    <citation type="submission" date="2014-09" db="EMBL/GenBank/DDBJ databases">
        <authorList>
            <person name="Magalhaes I.L.F."/>
            <person name="Oliveira U."/>
            <person name="Santos F.R."/>
            <person name="Vidigal T.H.D.A."/>
            <person name="Brescovit A.D."/>
            <person name="Santos A.J."/>
        </authorList>
    </citation>
    <scope>NUCLEOTIDE SEQUENCE</scope>
    <source>
        <tissue evidence="2">Shoot tissue taken approximately 20 cm above the soil surface</tissue>
    </source>
</reference>